<accession>A0A4R7BDU0</accession>
<sequence>MSLDPQALQADWNHLDHDDLHTALPHLIVLDDIPALPLAHASDMPPQAGFARGALSIELGDLQLQLADRAPLTLTSGSNAEGHCVLALQIADIALVGRQTLQGTQIWETGLDGAGTGLPRDAGRRGGADQNVHPAWVQTAQDQRAALQNLPGGNGATMLSTYTNHRAAFNDVFTDPTAYAFQIGWGVQEITDMAADTNTAVNTTGMVVNDPKKVYGSTTYNGNAQSQQLALLTTLTAMAANNEPGNPTDSTNPYNLAAAATLSFGTGIVQNAKVAKINDVPPKTKATVYQMVLHGTPPTPHTVQEVHDYLSGNPIGGRDANGNTWTMALSEDERAFVRKMQADFAEHAARLAAQKPVALAAGGLHASLGCYVYLQFDVAAGEARLVDGRVELDGFDLDFDDSGWDAELGLPLAEAAREALGEARFIKSLLHDRIADALERALVPSLAQIAQGKHQ</sequence>
<evidence type="ECO:0000313" key="1">
    <source>
        <dbReference type="EMBL" id="TDR81926.1"/>
    </source>
</evidence>
<reference evidence="1 2" key="1">
    <citation type="submission" date="2019-03" db="EMBL/GenBank/DDBJ databases">
        <title>Genomic Encyclopedia of Type Strains, Phase III (KMG-III): the genomes of soil and plant-associated and newly described type strains.</title>
        <authorList>
            <person name="Whitman W."/>
        </authorList>
    </citation>
    <scope>NUCLEOTIDE SEQUENCE [LARGE SCALE GENOMIC DNA]</scope>
    <source>
        <strain evidence="1 2">CECT 8976</strain>
    </source>
</reference>
<dbReference type="EMBL" id="SNZP01000002">
    <property type="protein sequence ID" value="TDR81926.1"/>
    <property type="molecule type" value="Genomic_DNA"/>
</dbReference>
<name>A0A4R7BDU0_9NEIS</name>
<proteinExistence type="predicted"/>
<organism evidence="1 2">
    <name type="scientific">Paludibacterium purpuratum</name>
    <dbReference type="NCBI Taxonomy" id="1144873"/>
    <lineage>
        <taxon>Bacteria</taxon>
        <taxon>Pseudomonadati</taxon>
        <taxon>Pseudomonadota</taxon>
        <taxon>Betaproteobacteria</taxon>
        <taxon>Neisseriales</taxon>
        <taxon>Chromobacteriaceae</taxon>
        <taxon>Paludibacterium</taxon>
    </lineage>
</organism>
<dbReference type="OrthoDB" id="9819287at2"/>
<dbReference type="Proteomes" id="UP000295611">
    <property type="component" value="Unassembled WGS sequence"/>
</dbReference>
<dbReference type="AlphaFoldDB" id="A0A4R7BDU0"/>
<comment type="caution">
    <text evidence="1">The sequence shown here is derived from an EMBL/GenBank/DDBJ whole genome shotgun (WGS) entry which is preliminary data.</text>
</comment>
<gene>
    <name evidence="1" type="ORF">DFP86_10236</name>
</gene>
<keyword evidence="2" id="KW-1185">Reference proteome</keyword>
<evidence type="ECO:0000313" key="2">
    <source>
        <dbReference type="Proteomes" id="UP000295611"/>
    </source>
</evidence>
<protein>
    <submittedName>
        <fullName evidence="1">Uncharacterized protein</fullName>
    </submittedName>
</protein>
<dbReference type="RefSeq" id="WP_133678371.1">
    <property type="nucleotide sequence ID" value="NZ_SNZP01000002.1"/>
</dbReference>